<dbReference type="PANTHER" id="PTHR43427:SF6">
    <property type="entry name" value="CHLORIDE CHANNEL PROTEIN CLC-E"/>
    <property type="match status" value="1"/>
</dbReference>
<feature type="transmembrane region" description="Helical" evidence="10">
    <location>
        <begin position="320"/>
        <end position="341"/>
    </location>
</feature>
<evidence type="ECO:0000256" key="1">
    <source>
        <dbReference type="ARBA" id="ARBA00004141"/>
    </source>
</evidence>
<dbReference type="AlphaFoldDB" id="A0A5B8LJ16"/>
<keyword evidence="9" id="KW-0407">Ion channel</keyword>
<dbReference type="SUPFAM" id="SSF81340">
    <property type="entry name" value="Clc chloride channel"/>
    <property type="match status" value="1"/>
</dbReference>
<proteinExistence type="predicted"/>
<evidence type="ECO:0000256" key="3">
    <source>
        <dbReference type="ARBA" id="ARBA00022692"/>
    </source>
</evidence>
<feature type="transmembrane region" description="Helical" evidence="10">
    <location>
        <begin position="232"/>
        <end position="254"/>
    </location>
</feature>
<evidence type="ECO:0000256" key="6">
    <source>
        <dbReference type="ARBA" id="ARBA00023136"/>
    </source>
</evidence>
<keyword evidence="7" id="KW-0869">Chloride channel</keyword>
<sequence>MRITLDRRWRVLLRRHGPGSAIWRRRFAMGLGAISIGLVALLFAWLADQASHYFDLFANRFRWAPLLGTPSAFAAIAWLTRRIAPEATGSGIPQVIAAAGNPKRIAQHLISLKVALWKCVSTIAGLLVGASVGREGPTVQISAAILGWYARLFRTPMRASMLIAGGAAGVAAAFNTPLAGVTFAIEELADAYEQRVALLVMTTIVIAGIVSLGLAGNYVYFGEVSQTLTVSAVLRIAPVAGVAGGLAGGLFARAMLGLSASRDRWLPVFRDRPVWWALFCGIIVAGLGVATGLTWGTGYSSARAIIDGTNAPYWFGPAKFLTTLATALSGLPGGIFAPSLATGAGLGTLLRCIFPSDPGSAIVLLGLVAYFTGVVRAPLTAVIIVVEATASRGLILPLFLSAIIAHMVSSFVCKERLYHGLAQRWRTEAPS</sequence>
<feature type="transmembrane region" description="Helical" evidence="10">
    <location>
        <begin position="361"/>
        <end position="386"/>
    </location>
</feature>
<dbReference type="RefSeq" id="WP_146572246.1">
    <property type="nucleotide sequence ID" value="NZ_CP042306.1"/>
</dbReference>
<dbReference type="KEGG" id="spai:FPZ24_11865"/>
<name>A0A5B8LJ16_9SPHN</name>
<keyword evidence="4 10" id="KW-1133">Transmembrane helix</keyword>
<keyword evidence="8" id="KW-0868">Chloride</keyword>
<dbReference type="OrthoDB" id="9767361at2"/>
<comment type="subcellular location">
    <subcellularLocation>
        <location evidence="1">Membrane</location>
        <topology evidence="1">Multi-pass membrane protein</topology>
    </subcellularLocation>
</comment>
<dbReference type="PRINTS" id="PR00762">
    <property type="entry name" value="CLCHANNEL"/>
</dbReference>
<dbReference type="InterPro" id="IPR001807">
    <property type="entry name" value="ClC"/>
</dbReference>
<keyword evidence="5" id="KW-0406">Ion transport</keyword>
<dbReference type="InterPro" id="IPR050368">
    <property type="entry name" value="ClC-type_chloride_channel"/>
</dbReference>
<dbReference type="PANTHER" id="PTHR43427">
    <property type="entry name" value="CHLORIDE CHANNEL PROTEIN CLC-E"/>
    <property type="match status" value="1"/>
</dbReference>
<dbReference type="EMBL" id="CP042306">
    <property type="protein sequence ID" value="QDZ08091.1"/>
    <property type="molecule type" value="Genomic_DNA"/>
</dbReference>
<evidence type="ECO:0000256" key="10">
    <source>
        <dbReference type="SAM" id="Phobius"/>
    </source>
</evidence>
<dbReference type="Pfam" id="PF00654">
    <property type="entry name" value="Voltage_CLC"/>
    <property type="match status" value="1"/>
</dbReference>
<dbReference type="Gene3D" id="1.10.3080.10">
    <property type="entry name" value="Clc chloride channel"/>
    <property type="match status" value="1"/>
</dbReference>
<evidence type="ECO:0000256" key="4">
    <source>
        <dbReference type="ARBA" id="ARBA00022989"/>
    </source>
</evidence>
<feature type="transmembrane region" description="Helical" evidence="10">
    <location>
        <begin position="27"/>
        <end position="47"/>
    </location>
</feature>
<dbReference type="InterPro" id="IPR014743">
    <property type="entry name" value="Cl-channel_core"/>
</dbReference>
<evidence type="ECO:0000256" key="5">
    <source>
        <dbReference type="ARBA" id="ARBA00023065"/>
    </source>
</evidence>
<evidence type="ECO:0000256" key="9">
    <source>
        <dbReference type="ARBA" id="ARBA00023303"/>
    </source>
</evidence>
<feature type="transmembrane region" description="Helical" evidence="10">
    <location>
        <begin position="161"/>
        <end position="185"/>
    </location>
</feature>
<keyword evidence="3 10" id="KW-0812">Transmembrane</keyword>
<evidence type="ECO:0000256" key="7">
    <source>
        <dbReference type="ARBA" id="ARBA00023173"/>
    </source>
</evidence>
<feature type="transmembrane region" description="Helical" evidence="10">
    <location>
        <begin position="63"/>
        <end position="80"/>
    </location>
</feature>
<evidence type="ECO:0000256" key="8">
    <source>
        <dbReference type="ARBA" id="ARBA00023214"/>
    </source>
</evidence>
<dbReference type="Proteomes" id="UP000315673">
    <property type="component" value="Chromosome"/>
</dbReference>
<feature type="transmembrane region" description="Helical" evidence="10">
    <location>
        <begin position="393"/>
        <end position="412"/>
    </location>
</feature>
<evidence type="ECO:0000313" key="11">
    <source>
        <dbReference type="EMBL" id="QDZ08091.1"/>
    </source>
</evidence>
<keyword evidence="2" id="KW-0813">Transport</keyword>
<accession>A0A5B8LJ16</accession>
<dbReference type="GO" id="GO:0005254">
    <property type="term" value="F:chloride channel activity"/>
    <property type="evidence" value="ECO:0007669"/>
    <property type="project" value="UniProtKB-KW"/>
</dbReference>
<dbReference type="GO" id="GO:0034707">
    <property type="term" value="C:chloride channel complex"/>
    <property type="evidence" value="ECO:0007669"/>
    <property type="project" value="UniProtKB-KW"/>
</dbReference>
<feature type="transmembrane region" description="Helical" evidence="10">
    <location>
        <begin position="197"/>
        <end position="220"/>
    </location>
</feature>
<dbReference type="CDD" id="cd01034">
    <property type="entry name" value="EriC_like"/>
    <property type="match status" value="1"/>
</dbReference>
<evidence type="ECO:0000313" key="12">
    <source>
        <dbReference type="Proteomes" id="UP000315673"/>
    </source>
</evidence>
<gene>
    <name evidence="11" type="ORF">FPZ24_11865</name>
</gene>
<keyword evidence="12" id="KW-1185">Reference proteome</keyword>
<feature type="transmembrane region" description="Helical" evidence="10">
    <location>
        <begin position="274"/>
        <end position="299"/>
    </location>
</feature>
<evidence type="ECO:0000256" key="2">
    <source>
        <dbReference type="ARBA" id="ARBA00022448"/>
    </source>
</evidence>
<organism evidence="11 12">
    <name type="scientific">Sphingomonas panacisoli</name>
    <dbReference type="NCBI Taxonomy" id="1813879"/>
    <lineage>
        <taxon>Bacteria</taxon>
        <taxon>Pseudomonadati</taxon>
        <taxon>Pseudomonadota</taxon>
        <taxon>Alphaproteobacteria</taxon>
        <taxon>Sphingomonadales</taxon>
        <taxon>Sphingomonadaceae</taxon>
        <taxon>Sphingomonas</taxon>
    </lineage>
</organism>
<protein>
    <submittedName>
        <fullName evidence="11">Chloride channel protein</fullName>
    </submittedName>
</protein>
<keyword evidence="6 10" id="KW-0472">Membrane</keyword>
<reference evidence="11 12" key="1">
    <citation type="submission" date="2019-07" db="EMBL/GenBank/DDBJ databases">
        <title>Full genome sequence of Sphingomonas sp. 4R-6-7(HKS19).</title>
        <authorList>
            <person name="Im W.-T."/>
        </authorList>
    </citation>
    <scope>NUCLEOTIDE SEQUENCE [LARGE SCALE GENOMIC DNA]</scope>
    <source>
        <strain evidence="11 12">HKS19</strain>
    </source>
</reference>